<evidence type="ECO:0000256" key="1">
    <source>
        <dbReference type="ARBA" id="ARBA00004123"/>
    </source>
</evidence>
<feature type="compositionally biased region" description="Low complexity" evidence="6">
    <location>
        <begin position="333"/>
        <end position="343"/>
    </location>
</feature>
<organism evidence="7 8">
    <name type="scientific">Spinacia oleracea</name>
    <name type="common">Spinach</name>
    <dbReference type="NCBI Taxonomy" id="3562"/>
    <lineage>
        <taxon>Eukaryota</taxon>
        <taxon>Viridiplantae</taxon>
        <taxon>Streptophyta</taxon>
        <taxon>Embryophyta</taxon>
        <taxon>Tracheophyta</taxon>
        <taxon>Spermatophyta</taxon>
        <taxon>Magnoliopsida</taxon>
        <taxon>eudicotyledons</taxon>
        <taxon>Gunneridae</taxon>
        <taxon>Pentapetalae</taxon>
        <taxon>Caryophyllales</taxon>
        <taxon>Chenopodiaceae</taxon>
        <taxon>Chenopodioideae</taxon>
        <taxon>Anserineae</taxon>
        <taxon>Spinacia</taxon>
    </lineage>
</organism>
<dbReference type="RefSeq" id="XP_021855461.1">
    <property type="nucleotide sequence ID" value="XM_021999769.2"/>
</dbReference>
<dbReference type="GO" id="GO:0030029">
    <property type="term" value="P:actin filament-based process"/>
    <property type="evidence" value="ECO:0007669"/>
    <property type="project" value="UniProtKB-ARBA"/>
</dbReference>
<dbReference type="GO" id="GO:0005634">
    <property type="term" value="C:nucleus"/>
    <property type="evidence" value="ECO:0007669"/>
    <property type="project" value="UniProtKB-SubCell"/>
</dbReference>
<dbReference type="KEGG" id="soe:110794810"/>
<evidence type="ECO:0000256" key="4">
    <source>
        <dbReference type="ARBA" id="ARBA00023242"/>
    </source>
</evidence>
<keyword evidence="7" id="KW-1185">Reference proteome</keyword>
<keyword evidence="5" id="KW-0175">Coiled coil</keyword>
<dbReference type="Gene3D" id="3.30.420.40">
    <property type="match status" value="2"/>
</dbReference>
<dbReference type="Proteomes" id="UP000813463">
    <property type="component" value="Chromosome 1"/>
</dbReference>
<evidence type="ECO:0000313" key="7">
    <source>
        <dbReference type="Proteomes" id="UP000813463"/>
    </source>
</evidence>
<dbReference type="Pfam" id="PF00022">
    <property type="entry name" value="Actin"/>
    <property type="match status" value="2"/>
</dbReference>
<dbReference type="GeneID" id="110794810"/>
<comment type="similarity">
    <text evidence="2">Belongs to the actin family. ARP5 subfamily.</text>
</comment>
<protein>
    <recommendedName>
        <fullName evidence="3">Actin-related protein 5</fullName>
    </recommendedName>
</protein>
<dbReference type="FunFam" id="3.90.640.10:FF:000034">
    <property type="entry name" value="Actin-related protein 5"/>
    <property type="match status" value="1"/>
</dbReference>
<dbReference type="AlphaFoldDB" id="A0A9R0K1V8"/>
<accession>A0A9R0K1V8</accession>
<evidence type="ECO:0000256" key="3">
    <source>
        <dbReference type="ARBA" id="ARBA00021612"/>
    </source>
</evidence>
<dbReference type="InterPro" id="IPR043129">
    <property type="entry name" value="ATPase_NBD"/>
</dbReference>
<gene>
    <name evidence="8" type="primary">LOC110794810</name>
</gene>
<dbReference type="PANTHER" id="PTHR11937">
    <property type="entry name" value="ACTIN"/>
    <property type="match status" value="1"/>
</dbReference>
<keyword evidence="4" id="KW-0539">Nucleus</keyword>
<proteinExistence type="inferred from homology"/>
<feature type="region of interest" description="Disordered" evidence="6">
    <location>
        <begin position="331"/>
        <end position="351"/>
    </location>
</feature>
<dbReference type="FunFam" id="3.30.420.40:FF:000048">
    <property type="entry name" value="ARP5 actin-related protein 5 homolog"/>
    <property type="match status" value="1"/>
</dbReference>
<dbReference type="InterPro" id="IPR004000">
    <property type="entry name" value="Actin"/>
</dbReference>
<evidence type="ECO:0000256" key="2">
    <source>
        <dbReference type="ARBA" id="ARBA00006021"/>
    </source>
</evidence>
<dbReference type="SUPFAM" id="SSF53067">
    <property type="entry name" value="Actin-like ATPase domain"/>
    <property type="match status" value="1"/>
</dbReference>
<reference evidence="7" key="1">
    <citation type="journal article" date="2021" name="Nat. Commun.">
        <title>Genomic analyses provide insights into spinach domestication and the genetic basis of agronomic traits.</title>
        <authorList>
            <person name="Cai X."/>
            <person name="Sun X."/>
            <person name="Xu C."/>
            <person name="Sun H."/>
            <person name="Wang X."/>
            <person name="Ge C."/>
            <person name="Zhang Z."/>
            <person name="Wang Q."/>
            <person name="Fei Z."/>
            <person name="Jiao C."/>
            <person name="Wang Q."/>
        </authorList>
    </citation>
    <scope>NUCLEOTIDE SEQUENCE [LARGE SCALE GENOMIC DNA]</scope>
    <source>
        <strain evidence="7">cv. Varoflay</strain>
    </source>
</reference>
<feature type="coiled-coil region" evidence="5">
    <location>
        <begin position="175"/>
        <end position="246"/>
    </location>
</feature>
<sequence length="585" mass="66824">MAELLFESYGVPSVAFGVDAAFSYTYNQRLGICDKEGLAVCSGFNTSHVIPFVEGEPVFEACCRSNVGGYHVTDYMKQLLSLKYPQHMAFLTWEKVEDLKMEHCYIAQDYSSEVKLFQNKTKEAEEKTRCWQLPFTPAPVEEQPSAEEIARKAAYKEKQGQRLREMAESKRASRINELENELRGLDFLLRQVEKVDDDSVPEFLSDTGYLSKQEIESSISKVNQSLRRTKREQVELEEKAEAATAEKFPLVDVPDNMLTPEQLKEKKKQIFLKTTAEGRQRARQKRAEEELQREKHNQLEEEKRLENPEAYLEQLRTKYKGLLEKVEQKKLLKSNGNNSNGNPTSGGVGRGERMNAAKKERMRLLTTAAFDRGKGEDTFGARDEDWQLYKLMSKDNDDDDEGPDEDEAELIRISSRLQDIDPTFTAKPESGLRQTADVPRSRTLTQEDFQISMAVERFRCPEILFNPNIVGIDQSGLDEMVGVSLRRFSPQGKGLEEKLTSSILLTGGSSQFSGLSDRLEAGVRMIRPCGTPIRVIRASDPIYDAWRGASSYAASLHFPQQTFTKMDYEEKGEDWLRTYKFRYSL</sequence>
<reference evidence="8" key="2">
    <citation type="submission" date="2025-08" db="UniProtKB">
        <authorList>
            <consortium name="RefSeq"/>
        </authorList>
    </citation>
    <scope>IDENTIFICATION</scope>
    <source>
        <tissue evidence="8">Leaf</tissue>
    </source>
</reference>
<dbReference type="FunFam" id="3.30.420.40:FF:000058">
    <property type="entry name" value="Putative actin-related protein 5"/>
    <property type="match status" value="1"/>
</dbReference>
<feature type="compositionally biased region" description="Basic and acidic residues" evidence="6">
    <location>
        <begin position="276"/>
        <end position="304"/>
    </location>
</feature>
<dbReference type="SMART" id="SM00268">
    <property type="entry name" value="ACTIN"/>
    <property type="match status" value="1"/>
</dbReference>
<evidence type="ECO:0000256" key="5">
    <source>
        <dbReference type="SAM" id="Coils"/>
    </source>
</evidence>
<feature type="region of interest" description="Disordered" evidence="6">
    <location>
        <begin position="275"/>
        <end position="304"/>
    </location>
</feature>
<name>A0A9R0K1V8_SPIOL</name>
<comment type="subcellular location">
    <subcellularLocation>
        <location evidence="1">Nucleus</location>
    </subcellularLocation>
</comment>
<evidence type="ECO:0000256" key="6">
    <source>
        <dbReference type="SAM" id="MobiDB-lite"/>
    </source>
</evidence>
<evidence type="ECO:0000313" key="8">
    <source>
        <dbReference type="RefSeq" id="XP_021855461.1"/>
    </source>
</evidence>
<dbReference type="FunFam" id="3.30.420.40:FF:000347">
    <property type="entry name" value="actin-related protein 5"/>
    <property type="match status" value="1"/>
</dbReference>